<reference evidence="3" key="1">
    <citation type="submission" date="2017-09" db="EMBL/GenBank/DDBJ databases">
        <title>Depth-based differentiation of microbial function through sediment-hosted aquifers and enrichment of novel symbionts in the deep terrestrial subsurface.</title>
        <authorList>
            <person name="Probst A.J."/>
            <person name="Ladd B."/>
            <person name="Jarett J.K."/>
            <person name="Geller-Mcgrath D.E."/>
            <person name="Sieber C.M.K."/>
            <person name="Emerson J.B."/>
            <person name="Anantharaman K."/>
            <person name="Thomas B.C."/>
            <person name="Malmstrom R."/>
            <person name="Stieglmeier M."/>
            <person name="Klingl A."/>
            <person name="Woyke T."/>
            <person name="Ryan C.M."/>
            <person name="Banfield J.F."/>
        </authorList>
    </citation>
    <scope>NUCLEOTIDE SEQUENCE [LARGE SCALE GENOMIC DNA]</scope>
</reference>
<dbReference type="PANTHER" id="PTHR43174">
    <property type="entry name" value="UDP-N-ACETYLGLUCOSAMINE 2-EPIMERASE"/>
    <property type="match status" value="1"/>
</dbReference>
<name>A0A2M6WE05_9BACT</name>
<accession>A0A2M6WE05</accession>
<evidence type="ECO:0000259" key="1">
    <source>
        <dbReference type="Pfam" id="PF02350"/>
    </source>
</evidence>
<dbReference type="NCBIfam" id="TIGR03568">
    <property type="entry name" value="NeuC_NnaA"/>
    <property type="match status" value="1"/>
</dbReference>
<sequence length="394" mass="43932">MAQRRKKRKVCFVITSFIHYSRNLLVLEELKKRADVELSIVIGGTALLSKYSARYGQIRELLQQDGFTDVYEVYFNVEGDTPTTKAKTAGLGIIEFANMFNTLRPDVVVVRGDRFEVLSAATAAAYMNIPVAHIEGGDTSGTLDESVRHAITKLAHLHFPTNPKAKKRLISMGEDPAAIFEYGSPDVEMVKWALRNKGASTDLSTTGSGAPIDISKGYIVVMYHPVWSESADTARTAQYARTLLQEIYSLGVQAIWFWPNFDVGAEEIAHEIRHFNDTVKDHSVRFLRYLPPREFLTLLNGAQCLVGNSSAGIKESSYLGLPVVNVGSRQNGRTRARNVIDTPCTQEELRHALVRQIKKGRYSPSQLYSKTGTARNIARVIASHPFAIQKHFND</sequence>
<dbReference type="Pfam" id="PF02350">
    <property type="entry name" value="Epimerase_2"/>
    <property type="match status" value="1"/>
</dbReference>
<dbReference type="Proteomes" id="UP000228809">
    <property type="component" value="Unassembled WGS sequence"/>
</dbReference>
<dbReference type="PANTHER" id="PTHR43174:SF3">
    <property type="entry name" value="UDP-N-ACETYLGLUCOSAMINE 2-EPIMERASE"/>
    <property type="match status" value="1"/>
</dbReference>
<evidence type="ECO:0000313" key="3">
    <source>
        <dbReference type="Proteomes" id="UP000228809"/>
    </source>
</evidence>
<dbReference type="EMBL" id="PFBJ01000015">
    <property type="protein sequence ID" value="PIT91006.1"/>
    <property type="molecule type" value="Genomic_DNA"/>
</dbReference>
<dbReference type="Gene3D" id="3.40.50.2000">
    <property type="entry name" value="Glycogen Phosphorylase B"/>
    <property type="match status" value="2"/>
</dbReference>
<gene>
    <name evidence="2" type="primary">neuC</name>
    <name evidence="2" type="ORF">COU17_02820</name>
</gene>
<dbReference type="GO" id="GO:0006047">
    <property type="term" value="P:UDP-N-acetylglucosamine metabolic process"/>
    <property type="evidence" value="ECO:0007669"/>
    <property type="project" value="InterPro"/>
</dbReference>
<feature type="domain" description="UDP-N-acetylglucosamine 2-epimerase" evidence="1">
    <location>
        <begin position="29"/>
        <end position="381"/>
    </location>
</feature>
<dbReference type="InterPro" id="IPR003331">
    <property type="entry name" value="UDP_GlcNAc_Epimerase_2_dom"/>
</dbReference>
<organism evidence="2 3">
    <name type="scientific">Candidatus Kaiserbacteria bacterium CG10_big_fil_rev_8_21_14_0_10_49_17</name>
    <dbReference type="NCBI Taxonomy" id="1974609"/>
    <lineage>
        <taxon>Bacteria</taxon>
        <taxon>Candidatus Kaiseribacteriota</taxon>
    </lineage>
</organism>
<evidence type="ECO:0000313" key="2">
    <source>
        <dbReference type="EMBL" id="PIT91006.1"/>
    </source>
</evidence>
<protein>
    <submittedName>
        <fullName evidence="2">UDP-N-acetylglucosamine 2-epimerase (Hydrolyzing)</fullName>
    </submittedName>
</protein>
<proteinExistence type="predicted"/>
<dbReference type="GO" id="GO:0004553">
    <property type="term" value="F:hydrolase activity, hydrolyzing O-glycosyl compounds"/>
    <property type="evidence" value="ECO:0007669"/>
    <property type="project" value="InterPro"/>
</dbReference>
<dbReference type="AlphaFoldDB" id="A0A2M6WE05"/>
<dbReference type="InterPro" id="IPR029767">
    <property type="entry name" value="WecB-like"/>
</dbReference>
<dbReference type="SUPFAM" id="SSF53756">
    <property type="entry name" value="UDP-Glycosyltransferase/glycogen phosphorylase"/>
    <property type="match status" value="1"/>
</dbReference>
<dbReference type="InterPro" id="IPR020004">
    <property type="entry name" value="UDP-GlcNAc_Epase"/>
</dbReference>
<comment type="caution">
    <text evidence="2">The sequence shown here is derived from an EMBL/GenBank/DDBJ whole genome shotgun (WGS) entry which is preliminary data.</text>
</comment>